<keyword evidence="2" id="KW-1185">Reference proteome</keyword>
<reference evidence="1 2" key="1">
    <citation type="submission" date="2017-10" db="EMBL/GenBank/DDBJ databases">
        <title>Comparative genomics in systemic dimorphic fungi from Ajellomycetaceae.</title>
        <authorList>
            <person name="Munoz J.F."/>
            <person name="Mcewen J.G."/>
            <person name="Clay O.K."/>
            <person name="Cuomo C.A."/>
        </authorList>
    </citation>
    <scope>NUCLEOTIDE SEQUENCE [LARGE SCALE GENOMIC DNA]</scope>
    <source>
        <strain evidence="1 2">UAMH7299</strain>
    </source>
</reference>
<sequence>MGTDVEDSGMIPPFPRSAVEALESDGYIVLKGAAITGPILILADDELIPDVLGQITARWECRRREHVPASNPQVANPPIERSPQWKALASQREIIGVTYYHLGTRVVNWNWEYDAGGRGNATGKMNAVKAAGGGLIICNSWLARRLPIPSGEADLYLINFRRRDILGG</sequence>
<dbReference type="OrthoDB" id="5350918at2759"/>
<name>A0A2B7YR00_POLH7</name>
<proteinExistence type="predicted"/>
<gene>
    <name evidence="1" type="ORF">AJ80_02830</name>
</gene>
<accession>A0A2B7YR00</accession>
<protein>
    <submittedName>
        <fullName evidence="1">Uncharacterized protein</fullName>
    </submittedName>
</protein>
<evidence type="ECO:0000313" key="1">
    <source>
        <dbReference type="EMBL" id="PGH23057.1"/>
    </source>
</evidence>
<organism evidence="1 2">
    <name type="scientific">Polytolypa hystricis (strain UAMH7299)</name>
    <dbReference type="NCBI Taxonomy" id="1447883"/>
    <lineage>
        <taxon>Eukaryota</taxon>
        <taxon>Fungi</taxon>
        <taxon>Dikarya</taxon>
        <taxon>Ascomycota</taxon>
        <taxon>Pezizomycotina</taxon>
        <taxon>Eurotiomycetes</taxon>
        <taxon>Eurotiomycetidae</taxon>
        <taxon>Onygenales</taxon>
        <taxon>Onygenales incertae sedis</taxon>
        <taxon>Polytolypa</taxon>
    </lineage>
</organism>
<dbReference type="Proteomes" id="UP000224634">
    <property type="component" value="Unassembled WGS sequence"/>
</dbReference>
<evidence type="ECO:0000313" key="2">
    <source>
        <dbReference type="Proteomes" id="UP000224634"/>
    </source>
</evidence>
<comment type="caution">
    <text evidence="1">The sequence shown here is derived from an EMBL/GenBank/DDBJ whole genome shotgun (WGS) entry which is preliminary data.</text>
</comment>
<dbReference type="EMBL" id="PDNA01000029">
    <property type="protein sequence ID" value="PGH23057.1"/>
    <property type="molecule type" value="Genomic_DNA"/>
</dbReference>
<dbReference type="AlphaFoldDB" id="A0A2B7YR00"/>